<keyword evidence="2" id="KW-1185">Reference proteome</keyword>
<proteinExistence type="predicted"/>
<dbReference type="RefSeq" id="WP_133342706.1">
    <property type="nucleotide sequence ID" value="NZ_SMZO01000018.1"/>
</dbReference>
<dbReference type="OrthoDB" id="8478788at2"/>
<evidence type="ECO:0008006" key="3">
    <source>
        <dbReference type="Google" id="ProtNLM"/>
    </source>
</evidence>
<dbReference type="Gene3D" id="1.10.3230.30">
    <property type="entry name" value="Phage gp6-like head-tail connector protein"/>
    <property type="match status" value="1"/>
</dbReference>
<evidence type="ECO:0000313" key="1">
    <source>
        <dbReference type="EMBL" id="TDL88004.1"/>
    </source>
</evidence>
<dbReference type="Proteomes" id="UP000294562">
    <property type="component" value="Unassembled WGS sequence"/>
</dbReference>
<name>A0A4R6AWJ0_9RHOB</name>
<dbReference type="NCBIfam" id="TIGR02215">
    <property type="entry name" value="phage_chp_gp8"/>
    <property type="match status" value="1"/>
</dbReference>
<reference evidence="1 2" key="1">
    <citation type="submission" date="2019-03" db="EMBL/GenBank/DDBJ databases">
        <title>Rhodobacteraceae bacterium SM1902, a new member of the family Rhodobacteraceae isolated from Yantai.</title>
        <authorList>
            <person name="Sun Y."/>
        </authorList>
    </citation>
    <scope>NUCLEOTIDE SEQUENCE [LARGE SCALE GENOMIC DNA]</scope>
    <source>
        <strain evidence="1 2">SM1902</strain>
    </source>
</reference>
<dbReference type="EMBL" id="SMZO01000018">
    <property type="protein sequence ID" value="TDL88004.1"/>
    <property type="molecule type" value="Genomic_DNA"/>
</dbReference>
<organism evidence="1 2">
    <name type="scientific">Meridianimarinicoccus aquatilis</name>
    <dbReference type="NCBI Taxonomy" id="2552766"/>
    <lineage>
        <taxon>Bacteria</taxon>
        <taxon>Pseudomonadati</taxon>
        <taxon>Pseudomonadota</taxon>
        <taxon>Alphaproteobacteria</taxon>
        <taxon>Rhodobacterales</taxon>
        <taxon>Paracoccaceae</taxon>
        <taxon>Meridianimarinicoccus</taxon>
    </lineage>
</organism>
<accession>A0A4R6AWJ0</accession>
<dbReference type="AlphaFoldDB" id="A0A4R6AWJ0"/>
<gene>
    <name evidence="1" type="ORF">E2L05_09640</name>
</gene>
<dbReference type="InterPro" id="IPR011738">
    <property type="entry name" value="Phage_CHP"/>
</dbReference>
<evidence type="ECO:0000313" key="2">
    <source>
        <dbReference type="Proteomes" id="UP000294562"/>
    </source>
</evidence>
<sequence length="199" mass="21641">MKLVELTPIPTVELPIPALRAHLRLGTGFADDDLQDTVLETALRAALAAVEARTGKLLFERALRWTVSAWRSPQVQALPVAPVTALVSLTVYSRTGDMNPIDMGEVVLEEDTHRPLMHSVAPCLPDIPALGHAVLSFTAGYSAAWDAMPPDLAHAVLLLAAHFYELRHEIVEHDGNMPFGVSTLIERYRTVRVLGGVVA</sequence>
<comment type="caution">
    <text evidence="1">The sequence shown here is derived from an EMBL/GenBank/DDBJ whole genome shotgun (WGS) entry which is preliminary data.</text>
</comment>
<protein>
    <recommendedName>
        <fullName evidence="3">Phage gp6-like head-tail connector protein</fullName>
    </recommendedName>
</protein>